<name>A0A9J6C1I9_POLVA</name>
<accession>A0A9J6C1I9</accession>
<evidence type="ECO:0000313" key="1">
    <source>
        <dbReference type="EMBL" id="KAG5676036.1"/>
    </source>
</evidence>
<keyword evidence="2" id="KW-1185">Reference proteome</keyword>
<proteinExistence type="predicted"/>
<evidence type="ECO:0000313" key="2">
    <source>
        <dbReference type="Proteomes" id="UP001107558"/>
    </source>
</evidence>
<protein>
    <submittedName>
        <fullName evidence="1">Uncharacterized protein</fullName>
    </submittedName>
</protein>
<dbReference type="AlphaFoldDB" id="A0A9J6C1I9"/>
<reference evidence="1" key="1">
    <citation type="submission" date="2021-03" db="EMBL/GenBank/DDBJ databases">
        <title>Chromosome level genome of the anhydrobiotic midge Polypedilum vanderplanki.</title>
        <authorList>
            <person name="Yoshida Y."/>
            <person name="Kikawada T."/>
            <person name="Gusev O."/>
        </authorList>
    </citation>
    <scope>NUCLEOTIDE SEQUENCE</scope>
    <source>
        <strain evidence="1">NIAS01</strain>
        <tissue evidence="1">Whole body or cell culture</tissue>
    </source>
</reference>
<comment type="caution">
    <text evidence="1">The sequence shown here is derived from an EMBL/GenBank/DDBJ whole genome shotgun (WGS) entry which is preliminary data.</text>
</comment>
<dbReference type="EMBL" id="JADBJN010000002">
    <property type="protein sequence ID" value="KAG5676036.1"/>
    <property type="molecule type" value="Genomic_DNA"/>
</dbReference>
<sequence length="243" mass="28137">MDRFNYRPLEIHNSDSEINVREISLNDLFPRKSKAENVFAEGDGIRNRLNPLNTVLRIRDEMNIDLRARKNMKMSESEESTRSLNKNIYPIEEVTEDSDRSMSYLNERQENEKSRIQKILAENSRRSNVRPKSARGRMRSKKVIEIHKANNQKSDVSIVESEFGDIKNKINEVNSSTQSLIEKKSQQVERISENSILRSSTDVNLTDDLSNQRINPSSGTPCCAKLCFNHCFGMLFQRKPNKI</sequence>
<dbReference type="Proteomes" id="UP001107558">
    <property type="component" value="Chromosome 2"/>
</dbReference>
<gene>
    <name evidence="1" type="ORF">PVAND_005891</name>
</gene>
<organism evidence="1 2">
    <name type="scientific">Polypedilum vanderplanki</name>
    <name type="common">Sleeping chironomid midge</name>
    <dbReference type="NCBI Taxonomy" id="319348"/>
    <lineage>
        <taxon>Eukaryota</taxon>
        <taxon>Metazoa</taxon>
        <taxon>Ecdysozoa</taxon>
        <taxon>Arthropoda</taxon>
        <taxon>Hexapoda</taxon>
        <taxon>Insecta</taxon>
        <taxon>Pterygota</taxon>
        <taxon>Neoptera</taxon>
        <taxon>Endopterygota</taxon>
        <taxon>Diptera</taxon>
        <taxon>Nematocera</taxon>
        <taxon>Chironomoidea</taxon>
        <taxon>Chironomidae</taxon>
        <taxon>Chironominae</taxon>
        <taxon>Polypedilum</taxon>
        <taxon>Polypedilum</taxon>
    </lineage>
</organism>